<comment type="caution">
    <text evidence="3">The sequence shown here is derived from an EMBL/GenBank/DDBJ whole genome shotgun (WGS) entry which is preliminary data.</text>
</comment>
<dbReference type="Proteomes" id="UP001153069">
    <property type="component" value="Unassembled WGS sequence"/>
</dbReference>
<feature type="compositionally biased region" description="Basic residues" evidence="1">
    <location>
        <begin position="518"/>
        <end position="536"/>
    </location>
</feature>
<dbReference type="EMBL" id="CAICTM010001336">
    <property type="protein sequence ID" value="CAB9522768.1"/>
    <property type="molecule type" value="Genomic_DNA"/>
</dbReference>
<accession>A0A9N8EL97</accession>
<feature type="region of interest" description="Disordered" evidence="1">
    <location>
        <begin position="474"/>
        <end position="542"/>
    </location>
</feature>
<reference evidence="3" key="1">
    <citation type="submission" date="2020-06" db="EMBL/GenBank/DDBJ databases">
        <authorList>
            <consortium name="Plant Systems Biology data submission"/>
        </authorList>
    </citation>
    <scope>NUCLEOTIDE SEQUENCE</scope>
    <source>
        <strain evidence="3">D6</strain>
    </source>
</reference>
<evidence type="ECO:0000313" key="3">
    <source>
        <dbReference type="EMBL" id="CAB9522768.1"/>
    </source>
</evidence>
<organism evidence="3 4">
    <name type="scientific">Seminavis robusta</name>
    <dbReference type="NCBI Taxonomy" id="568900"/>
    <lineage>
        <taxon>Eukaryota</taxon>
        <taxon>Sar</taxon>
        <taxon>Stramenopiles</taxon>
        <taxon>Ochrophyta</taxon>
        <taxon>Bacillariophyta</taxon>
        <taxon>Bacillariophyceae</taxon>
        <taxon>Bacillariophycidae</taxon>
        <taxon>Naviculales</taxon>
        <taxon>Naviculaceae</taxon>
        <taxon>Seminavis</taxon>
    </lineage>
</organism>
<name>A0A9N8EL97_9STRA</name>
<evidence type="ECO:0000256" key="2">
    <source>
        <dbReference type="SAM" id="SignalP"/>
    </source>
</evidence>
<evidence type="ECO:0000256" key="1">
    <source>
        <dbReference type="SAM" id="MobiDB-lite"/>
    </source>
</evidence>
<keyword evidence="2" id="KW-0732">Signal</keyword>
<feature type="signal peptide" evidence="2">
    <location>
        <begin position="1"/>
        <end position="18"/>
    </location>
</feature>
<evidence type="ECO:0000313" key="4">
    <source>
        <dbReference type="Proteomes" id="UP001153069"/>
    </source>
</evidence>
<protein>
    <submittedName>
        <fullName evidence="3">Uncharacterized protein</fullName>
    </submittedName>
</protein>
<dbReference type="AlphaFoldDB" id="A0A9N8EL97"/>
<feature type="chain" id="PRO_5040406408" evidence="2">
    <location>
        <begin position="19"/>
        <end position="542"/>
    </location>
</feature>
<gene>
    <name evidence="3" type="ORF">SEMRO_1338_G264240.1</name>
</gene>
<dbReference type="OrthoDB" id="43492at2759"/>
<proteinExistence type="predicted"/>
<keyword evidence="4" id="KW-1185">Reference proteome</keyword>
<sequence>MMVRFWALCLLSAAPTLAFVAPRGNNFFHNDVALRMAAEKTLVVISPPGGVGEVTAVKAATMGSAVRWFVVSQTGNPNVVLSQSALDEIASAGGSVELAGADAESLLLPEEDPKSAVAAVSTWCGQANGMACTFDGIQAAKAMENSKEDPTQVWKNAIKLAAKQVAPAVSGAKVAILSALDQDIETEQPQEEKGGLGSLVGSLVGGGGVSLPATLTQAMAADASKLAILRHGELFGTPESSPDFSPLVGGPQRNPEFCEEYMTRSVRIDPTLTVTGNVMMGKNTRSSRHSVGEAAARILLDKVSATGLDLCLSSQMGSDLVGEETWQEEFQRSAKMLESGAGAQLFSASFSSVPDTERLADWLATKWAPAVLRTYDIAAIRTGARPVIAKRAGDGKVEIVWQELVDFNSVTVGKMIVEVSGSGLVATRGPGDAAAGFGAISSKPLNGENVLVMRLAEAASQAIDKGLAKKVAKKQAPKKEPVKEPVAAAPVATTIAASGTVDTPPAAPRTDSGPRQAGARRSKERARGSKRRKPSASKKEDS</sequence>